<feature type="transmembrane region" description="Helical" evidence="1">
    <location>
        <begin position="9"/>
        <end position="27"/>
    </location>
</feature>
<organism evidence="2 4">
    <name type="scientific">Aliarcobacter cryaerophilus</name>
    <dbReference type="NCBI Taxonomy" id="28198"/>
    <lineage>
        <taxon>Bacteria</taxon>
        <taxon>Pseudomonadati</taxon>
        <taxon>Campylobacterota</taxon>
        <taxon>Epsilonproteobacteria</taxon>
        <taxon>Campylobacterales</taxon>
        <taxon>Arcobacteraceae</taxon>
        <taxon>Aliarcobacter</taxon>
    </lineage>
</organism>
<keyword evidence="1" id="KW-1133">Transmembrane helix</keyword>
<dbReference type="Proteomes" id="UP000192599">
    <property type="component" value="Unassembled WGS sequence"/>
</dbReference>
<evidence type="ECO:0000313" key="3">
    <source>
        <dbReference type="EMBL" id="UYF42757.1"/>
    </source>
</evidence>
<dbReference type="Proteomes" id="UP001164100">
    <property type="component" value="Chromosome"/>
</dbReference>
<protein>
    <submittedName>
        <fullName evidence="2">Uncharacterized protein</fullName>
    </submittedName>
</protein>
<evidence type="ECO:0000256" key="1">
    <source>
        <dbReference type="SAM" id="Phobius"/>
    </source>
</evidence>
<reference evidence="3" key="2">
    <citation type="journal article" date="2022" name="Front. Microbiol.">
        <title>Species classification and novel plasmid identifications in Arcobacter cryaerophilus and Arcobacter cryaerophilus-like organisms.</title>
        <authorList>
            <person name="Zhou G."/>
            <person name="Wang M."/>
            <person name="Wang H."/>
            <person name="Chen X."/>
            <person name="Gu Y."/>
            <person name="Shao Z."/>
            <person name="Zhang J."/>
            <person name="Zhang M."/>
        </authorList>
    </citation>
    <scope>NUCLEOTIDE SEQUENCE</scope>
    <source>
        <strain evidence="3">ICDCAC48</strain>
    </source>
</reference>
<accession>A0A1V9VD73</accession>
<sequence length="131" mass="15414">MKLFFELEIAYIFIAIFFLIVTAIVTTRKFSPPNSFKKVFPPVLIFLIIAIFAHFKVTTSRMAEVESEFLKGETVLCENRTKREVSKSIMINDKLGWNLKDNIFSNPEYFKNFHSARCVKMLENMKKEYIK</sequence>
<keyword evidence="1" id="KW-0812">Transmembrane</keyword>
<evidence type="ECO:0000313" key="2">
    <source>
        <dbReference type="EMBL" id="OQR41962.1"/>
    </source>
</evidence>
<dbReference type="AlphaFoldDB" id="A0A1V9VD73"/>
<evidence type="ECO:0000313" key="4">
    <source>
        <dbReference type="Proteomes" id="UP000192599"/>
    </source>
</evidence>
<dbReference type="EMBL" id="LNTC01000018">
    <property type="protein sequence ID" value="OQR41962.1"/>
    <property type="molecule type" value="Genomic_DNA"/>
</dbReference>
<reference evidence="2 4" key="1">
    <citation type="submission" date="2017-04" db="EMBL/GenBank/DDBJ databases">
        <title>Accumulation and expression of multiple antibiotic resistance genes in Arcobacter cryaerophilus that thrives in sewage.</title>
        <authorList>
            <person name="Millar J.A."/>
            <person name="Raghavan R."/>
        </authorList>
    </citation>
    <scope>NUCLEOTIDE SEQUENCE [LARGE SCALE GENOMIC DNA]</scope>
    <source>
        <strain evidence="2 4">AZT-1</strain>
    </source>
</reference>
<keyword evidence="1" id="KW-0472">Membrane</keyword>
<proteinExistence type="predicted"/>
<name>A0A1V9VD73_9BACT</name>
<dbReference type="RefSeq" id="WP_066163860.1">
    <property type="nucleotide sequence ID" value="NZ_CP060692.1"/>
</dbReference>
<dbReference type="EMBL" id="CP099556">
    <property type="protein sequence ID" value="UYF42757.1"/>
    <property type="molecule type" value="Genomic_DNA"/>
</dbReference>
<gene>
    <name evidence="2" type="ORF">AS859_02650</name>
    <name evidence="3" type="ORF">NGX11_07530</name>
</gene>
<feature type="transmembrane region" description="Helical" evidence="1">
    <location>
        <begin position="39"/>
        <end position="57"/>
    </location>
</feature>